<dbReference type="PANTHER" id="PTHR47794">
    <property type="entry name" value="VACUOLAR PROTEIN SORTING-ASSOCIATED PROTEIN 27"/>
    <property type="match status" value="1"/>
</dbReference>
<evidence type="ECO:0000256" key="9">
    <source>
        <dbReference type="ARBA" id="ARBA00023136"/>
    </source>
</evidence>
<feature type="region of interest" description="Disordered" evidence="11">
    <location>
        <begin position="364"/>
        <end position="417"/>
    </location>
</feature>
<protein>
    <recommendedName>
        <fullName evidence="3">Vacuolar protein sorting-associated protein 27</fullName>
    </recommendedName>
</protein>
<evidence type="ECO:0000313" key="14">
    <source>
        <dbReference type="EMBL" id="KAG5416712.1"/>
    </source>
</evidence>
<keyword evidence="15" id="KW-1185">Reference proteome</keyword>
<feature type="compositionally biased region" description="Low complexity" evidence="11">
    <location>
        <begin position="373"/>
        <end position="403"/>
    </location>
</feature>
<dbReference type="Pfam" id="PF21356">
    <property type="entry name" value="Vps27_GAT-like"/>
    <property type="match status" value="1"/>
</dbReference>
<feature type="compositionally biased region" description="Low complexity" evidence="11">
    <location>
        <begin position="687"/>
        <end position="707"/>
    </location>
</feature>
<dbReference type="InterPro" id="IPR013083">
    <property type="entry name" value="Znf_RING/FYVE/PHD"/>
</dbReference>
<dbReference type="Pfam" id="PF02809">
    <property type="entry name" value="UIM"/>
    <property type="match status" value="2"/>
</dbReference>
<dbReference type="InterPro" id="IPR017455">
    <property type="entry name" value="Znf_FYVE-rel"/>
</dbReference>
<keyword evidence="6" id="KW-0967">Endosome</keyword>
<dbReference type="GO" id="GO:0043328">
    <property type="term" value="P:protein transport to vacuole involved in ubiquitin-dependent protein catabolic process via the multivesicular body sorting pathway"/>
    <property type="evidence" value="ECO:0007669"/>
    <property type="project" value="TreeGrafter"/>
</dbReference>
<dbReference type="OrthoDB" id="957735at2759"/>
<gene>
    <name evidence="14" type="ORF">I9W82_005676</name>
</gene>
<keyword evidence="8" id="KW-0862">Zinc</keyword>
<feature type="region of interest" description="Disordered" evidence="11">
    <location>
        <begin position="247"/>
        <end position="352"/>
    </location>
</feature>
<dbReference type="GO" id="GO:0006623">
    <property type="term" value="P:protein targeting to vacuole"/>
    <property type="evidence" value="ECO:0007669"/>
    <property type="project" value="TreeGrafter"/>
</dbReference>
<dbReference type="AlphaFoldDB" id="A0A8H7Z7K6"/>
<dbReference type="Gene3D" id="3.30.40.10">
    <property type="entry name" value="Zinc/RING finger domain, C3HC4 (zinc finger)"/>
    <property type="match status" value="1"/>
</dbReference>
<dbReference type="GO" id="GO:0043130">
    <property type="term" value="F:ubiquitin binding"/>
    <property type="evidence" value="ECO:0007669"/>
    <property type="project" value="InterPro"/>
</dbReference>
<dbReference type="PROSITE" id="PS50179">
    <property type="entry name" value="VHS"/>
    <property type="match status" value="1"/>
</dbReference>
<evidence type="ECO:0000256" key="3">
    <source>
        <dbReference type="ARBA" id="ARBA00017753"/>
    </source>
</evidence>
<dbReference type="Pfam" id="PF00790">
    <property type="entry name" value="VHS"/>
    <property type="match status" value="1"/>
</dbReference>
<proteinExistence type="inferred from homology"/>
<dbReference type="InterPro" id="IPR003903">
    <property type="entry name" value="UIM_dom"/>
</dbReference>
<dbReference type="GO" id="GO:0008270">
    <property type="term" value="F:zinc ion binding"/>
    <property type="evidence" value="ECO:0007669"/>
    <property type="project" value="UniProtKB-KW"/>
</dbReference>
<comment type="similarity">
    <text evidence="2">Belongs to the VPS27 family.</text>
</comment>
<feature type="domain" description="VHS" evidence="13">
    <location>
        <begin position="24"/>
        <end position="167"/>
    </location>
</feature>
<name>A0A8H7Z7K6_9ASCO</name>
<dbReference type="PROSITE" id="PS50178">
    <property type="entry name" value="ZF_FYVE"/>
    <property type="match status" value="1"/>
</dbReference>
<dbReference type="Gene3D" id="1.20.5.1940">
    <property type="match status" value="1"/>
</dbReference>
<evidence type="ECO:0000256" key="10">
    <source>
        <dbReference type="PROSITE-ProRule" id="PRU00091"/>
    </source>
</evidence>
<feature type="compositionally biased region" description="Polar residues" evidence="11">
    <location>
        <begin position="542"/>
        <end position="558"/>
    </location>
</feature>
<evidence type="ECO:0000256" key="6">
    <source>
        <dbReference type="ARBA" id="ARBA00022753"/>
    </source>
</evidence>
<feature type="domain" description="FYVE-type" evidence="12">
    <location>
        <begin position="187"/>
        <end position="247"/>
    </location>
</feature>
<sequence>MSWFGSSTSGPQLELDNKISEATSESIPNGEIDLSVALEITDFIRSKKLPAQACMRSLKKRLNMVYSNPNLITSTLKLIDLCVKNGGFHFLVELSSREFIDYLVDFIFKIHYNVQESQVKQDESKYHVGQFILELIKSWYSAFKGQLQLNYVEKKYQELVNEGYNFPSVDDTVIDSKFVDSEVPPDWIDSDSCMICYTPFSMLNRKHHCRACGGVFCQDHSKNNKTLVNLGIMEPVRVCDNCYAKQKHKNKGKTPSGRKSRGGVEPEDDEDEQMKRAIELSLQDSGVQIEPPKEPPRTSSGGNNNEEEEDEELKAALAASLKEYEQTHPQSQQPQQAQQVTSSQESPFANGTQQAASDVYNIDFTSGSNYQRPQFSGQYQPQYQQQQQFRPPQQSHPQQQQPPAQQPPPQSQDLSQAEEEQINLFITLMNNVRNDPKKQANIMYDQNLNELHSQVIRLKPKVNRSLREAMNKYSQFVEMSNKLSTITRLYDQFWEQKLNAGMNNVGLGNGNEYPSYPSVGYPAYSRQPVSQPSLSQQPSGVAPTQQMPYAQFNGQVPSEPNLASYPNHQGDLYSQPTEPDLGEEEVQRPLPQQRRKSSQTVYPTNELDSGDSDQEKNSASNNNSDYVTVSLPHYPPPEDLSNELPSQSFIRHATSNLPPNAYEAASEKYPTLENVEEDYNKQNPTRQSQQQPQQHQEQHQHQQQHGQNLNELPQLPKNLPSFEQGENAKVANHSRKQSSFEPEPLIDL</sequence>
<evidence type="ECO:0000256" key="2">
    <source>
        <dbReference type="ARBA" id="ARBA00008597"/>
    </source>
</evidence>
<reference evidence="14 15" key="1">
    <citation type="submission" date="2020-12" db="EMBL/GenBank/DDBJ databases">
        <title>Effect of drift, selection, and recombination on the evolution of hybrid genomes in Candida yeast pathogens.</title>
        <authorList>
            <person name="Mixao V."/>
            <person name="Ksiezopolska E."/>
            <person name="Saus E."/>
            <person name="Boekhout T."/>
            <person name="Gacser A."/>
            <person name="Gabaldon T."/>
        </authorList>
    </citation>
    <scope>NUCLEOTIDE SEQUENCE [LARGE SCALE GENOMIC DNA]</scope>
    <source>
        <strain evidence="14 15">BP57</strain>
    </source>
</reference>
<dbReference type="InterPro" id="IPR011011">
    <property type="entry name" value="Znf_FYVE_PHD"/>
</dbReference>
<evidence type="ECO:0000259" key="12">
    <source>
        <dbReference type="PROSITE" id="PS50178"/>
    </source>
</evidence>
<dbReference type="Proteomes" id="UP000669133">
    <property type="component" value="Unassembled WGS sequence"/>
</dbReference>
<evidence type="ECO:0000256" key="1">
    <source>
        <dbReference type="ARBA" id="ARBA00004125"/>
    </source>
</evidence>
<dbReference type="SMART" id="SM00288">
    <property type="entry name" value="VHS"/>
    <property type="match status" value="1"/>
</dbReference>
<keyword evidence="7 10" id="KW-0863">Zinc-finger</keyword>
<dbReference type="SMART" id="SM00064">
    <property type="entry name" value="FYVE"/>
    <property type="match status" value="1"/>
</dbReference>
<dbReference type="GO" id="GO:0032266">
    <property type="term" value="F:phosphatidylinositol-3-phosphate binding"/>
    <property type="evidence" value="ECO:0007669"/>
    <property type="project" value="UniProtKB-ARBA"/>
</dbReference>
<dbReference type="GeneID" id="93654305"/>
<dbReference type="Gene3D" id="1.25.40.90">
    <property type="match status" value="1"/>
</dbReference>
<comment type="caution">
    <text evidence="14">The sequence shown here is derived from an EMBL/GenBank/DDBJ whole genome shotgun (WGS) entry which is preliminary data.</text>
</comment>
<evidence type="ECO:0000313" key="15">
    <source>
        <dbReference type="Proteomes" id="UP000669133"/>
    </source>
</evidence>
<dbReference type="GO" id="GO:0033565">
    <property type="term" value="C:ESCRT-0 complex"/>
    <property type="evidence" value="ECO:0007669"/>
    <property type="project" value="TreeGrafter"/>
</dbReference>
<feature type="compositionally biased region" description="Polar residues" evidence="11">
    <location>
        <begin position="598"/>
        <end position="607"/>
    </location>
</feature>
<dbReference type="PROSITE" id="PS50330">
    <property type="entry name" value="UIM"/>
    <property type="match status" value="2"/>
</dbReference>
<dbReference type="SMART" id="SM00726">
    <property type="entry name" value="UIM"/>
    <property type="match status" value="2"/>
</dbReference>
<evidence type="ECO:0000256" key="11">
    <source>
        <dbReference type="SAM" id="MobiDB-lite"/>
    </source>
</evidence>
<dbReference type="CDD" id="cd16979">
    <property type="entry name" value="VHS_Vps27"/>
    <property type="match status" value="1"/>
</dbReference>
<keyword evidence="5" id="KW-0677">Repeat</keyword>
<dbReference type="SUPFAM" id="SSF48464">
    <property type="entry name" value="ENTH/VHS domain"/>
    <property type="match status" value="1"/>
</dbReference>
<keyword evidence="9" id="KW-0472">Membrane</keyword>
<dbReference type="Pfam" id="PF01363">
    <property type="entry name" value="FYVE"/>
    <property type="match status" value="1"/>
</dbReference>
<evidence type="ECO:0000259" key="13">
    <source>
        <dbReference type="PROSITE" id="PS50179"/>
    </source>
</evidence>
<feature type="compositionally biased region" description="Low complexity" evidence="11">
    <location>
        <begin position="315"/>
        <end position="346"/>
    </location>
</feature>
<dbReference type="Gene3D" id="6.10.140.100">
    <property type="match status" value="1"/>
</dbReference>
<feature type="compositionally biased region" description="Polar residues" evidence="11">
    <location>
        <begin position="617"/>
        <end position="627"/>
    </location>
</feature>
<dbReference type="SUPFAM" id="SSF57903">
    <property type="entry name" value="FYVE/PHD zinc finger"/>
    <property type="match status" value="1"/>
</dbReference>
<dbReference type="InterPro" id="IPR049425">
    <property type="entry name" value="Vps27_GAT-like"/>
</dbReference>
<evidence type="ECO:0000256" key="5">
    <source>
        <dbReference type="ARBA" id="ARBA00022737"/>
    </source>
</evidence>
<feature type="compositionally biased region" description="Polar residues" evidence="11">
    <location>
        <begin position="564"/>
        <end position="577"/>
    </location>
</feature>
<dbReference type="RefSeq" id="XP_067545828.1">
    <property type="nucleotide sequence ID" value="XM_067694878.1"/>
</dbReference>
<evidence type="ECO:0000256" key="4">
    <source>
        <dbReference type="ARBA" id="ARBA00022723"/>
    </source>
</evidence>
<dbReference type="InterPro" id="IPR002014">
    <property type="entry name" value="VHS_dom"/>
</dbReference>
<organism evidence="14 15">
    <name type="scientific">Candida metapsilosis</name>
    <dbReference type="NCBI Taxonomy" id="273372"/>
    <lineage>
        <taxon>Eukaryota</taxon>
        <taxon>Fungi</taxon>
        <taxon>Dikarya</taxon>
        <taxon>Ascomycota</taxon>
        <taxon>Saccharomycotina</taxon>
        <taxon>Pichiomycetes</taxon>
        <taxon>Debaryomycetaceae</taxon>
        <taxon>Candida/Lodderomyces clade</taxon>
        <taxon>Candida</taxon>
    </lineage>
</organism>
<dbReference type="EMBL" id="JAEOAQ010000009">
    <property type="protein sequence ID" value="KAG5416712.1"/>
    <property type="molecule type" value="Genomic_DNA"/>
</dbReference>
<feature type="compositionally biased region" description="Basic residues" evidence="11">
    <location>
        <begin position="247"/>
        <end position="261"/>
    </location>
</feature>
<comment type="subcellular location">
    <subcellularLocation>
        <location evidence="1">Endosome membrane</location>
        <topology evidence="1">Peripheral membrane protein</topology>
        <orientation evidence="1">Cytoplasmic side</orientation>
    </subcellularLocation>
</comment>
<feature type="region of interest" description="Disordered" evidence="11">
    <location>
        <begin position="524"/>
        <end position="644"/>
    </location>
</feature>
<keyword evidence="4" id="KW-0479">Metal-binding</keyword>
<evidence type="ECO:0000256" key="7">
    <source>
        <dbReference type="ARBA" id="ARBA00022771"/>
    </source>
</evidence>
<evidence type="ECO:0000256" key="8">
    <source>
        <dbReference type="ARBA" id="ARBA00022833"/>
    </source>
</evidence>
<dbReference type="InterPro" id="IPR008942">
    <property type="entry name" value="ENTH_VHS"/>
</dbReference>
<feature type="compositionally biased region" description="Low complexity" evidence="11">
    <location>
        <begin position="527"/>
        <end position="539"/>
    </location>
</feature>
<dbReference type="GO" id="GO:0010008">
    <property type="term" value="C:endosome membrane"/>
    <property type="evidence" value="ECO:0007669"/>
    <property type="project" value="UniProtKB-SubCell"/>
</dbReference>
<dbReference type="InterPro" id="IPR000306">
    <property type="entry name" value="Znf_FYVE"/>
</dbReference>
<accession>A0A8H7Z7K6</accession>
<dbReference type="PANTHER" id="PTHR47794:SF1">
    <property type="entry name" value="VACUOLAR PROTEIN SORTING-ASSOCIATED PROTEIN 27"/>
    <property type="match status" value="1"/>
</dbReference>
<feature type="region of interest" description="Disordered" evidence="11">
    <location>
        <begin position="660"/>
        <end position="748"/>
    </location>
</feature>